<dbReference type="GO" id="GO:0005829">
    <property type="term" value="C:cytosol"/>
    <property type="evidence" value="ECO:0007669"/>
    <property type="project" value="TreeGrafter"/>
</dbReference>
<dbReference type="GO" id="GO:0006400">
    <property type="term" value="P:tRNA modification"/>
    <property type="evidence" value="ECO:0007669"/>
    <property type="project" value="InterPro"/>
</dbReference>
<proteinExistence type="inferred from homology"/>
<feature type="binding site" evidence="7">
    <location>
        <position position="54"/>
    </location>
    <ligand>
        <name>L-glutamate</name>
        <dbReference type="ChEBI" id="CHEBI:29985"/>
    </ligand>
</feature>
<evidence type="ECO:0000256" key="6">
    <source>
        <dbReference type="ARBA" id="ARBA00023146"/>
    </source>
</evidence>
<sequence length="314" mass="35549">MCVVVFTVMRQKDRYIGRFAPSPSGDLHFGSLIAALGSYLQARAQYGRWLVRIEDLDPPREIPGAAARILSQLEHHGLYWDGEVVYQSQRHALYHEALHWLAQQGLSYYCTCTRRRIRQLGGHYDGHCRDRGFSAENAALRIRQTAPVSHFYDGLRGEIYTNPIVAAEDFIIHRRDGLFAYNLAVVVDDHMQDVTEIVRGADLIEPTVRQLSLYRQLGYKEPAYIHLPLALNAAGHKLSKQNHAPALPAGDPRPILIAALQFLHQPLPESWQDLALPALLEWSVTHWSLSHIPLQATKIGLRSHQHSQTRSGEL</sequence>
<keyword evidence="11" id="KW-1185">Reference proteome</keyword>
<keyword evidence="4 7" id="KW-0862">Zinc</keyword>
<evidence type="ECO:0000256" key="5">
    <source>
        <dbReference type="ARBA" id="ARBA00022840"/>
    </source>
</evidence>
<dbReference type="SUPFAM" id="SSF52374">
    <property type="entry name" value="Nucleotidylyl transferase"/>
    <property type="match status" value="1"/>
</dbReference>
<feature type="binding site" evidence="7">
    <location>
        <position position="112"/>
    </location>
    <ligand>
        <name>Zn(2+)</name>
        <dbReference type="ChEBI" id="CHEBI:29105"/>
    </ligand>
</feature>
<dbReference type="GO" id="GO:0004818">
    <property type="term" value="F:glutamate-tRNA ligase activity"/>
    <property type="evidence" value="ECO:0007669"/>
    <property type="project" value="TreeGrafter"/>
</dbReference>
<evidence type="ECO:0000259" key="9">
    <source>
        <dbReference type="Pfam" id="PF00749"/>
    </source>
</evidence>
<comment type="function">
    <text evidence="7">Catalyzes the tRNA-independent activation of glutamate in presence of ATP and the subsequent transfer of glutamate onto a tRNA(Asp). Glutamate is transferred on the 2-amino-5-(4,5-dihydroxy-2-cyclopenten-1-yl) moiety of the queuosine in the wobble position of the QUC anticodon.</text>
</comment>
<dbReference type="InterPro" id="IPR020058">
    <property type="entry name" value="Glu/Gln-tRNA-synth_Ib_cat-dom"/>
</dbReference>
<dbReference type="Proteomes" id="UP000285648">
    <property type="component" value="Unassembled WGS sequence"/>
</dbReference>
<reference evidence="10 11" key="1">
    <citation type="submission" date="2016-09" db="EMBL/GenBank/DDBJ databases">
        <authorList>
            <person name="Doonan J."/>
            <person name="Pachebat J.A."/>
            <person name="Golyshin P.N."/>
            <person name="Denman S."/>
            <person name="Mcdonald J.E."/>
        </authorList>
    </citation>
    <scope>NUCLEOTIDE SEQUENCE [LARGE SCALE GENOMIC DNA]</scope>
    <source>
        <strain evidence="10 11">NCPPB 3934</strain>
    </source>
</reference>
<feature type="binding site" evidence="7">
    <location>
        <position position="128"/>
    </location>
    <ligand>
        <name>Zn(2+)</name>
        <dbReference type="ChEBI" id="CHEBI:29105"/>
    </ligand>
</feature>
<feature type="short sequence motif" description="'KMSKS' region" evidence="7">
    <location>
        <begin position="237"/>
        <end position="241"/>
    </location>
</feature>
<keyword evidence="3 7" id="KW-0547">Nucleotide-binding</keyword>
<evidence type="ECO:0000256" key="1">
    <source>
        <dbReference type="ARBA" id="ARBA00022598"/>
    </source>
</evidence>
<dbReference type="GO" id="GO:0005524">
    <property type="term" value="F:ATP binding"/>
    <property type="evidence" value="ECO:0007669"/>
    <property type="project" value="UniProtKB-KW"/>
</dbReference>
<feature type="binding site" evidence="7">
    <location>
        <begin position="18"/>
        <end position="22"/>
    </location>
    <ligand>
        <name>L-glutamate</name>
        <dbReference type="ChEBI" id="CHEBI:29985"/>
    </ligand>
</feature>
<keyword evidence="2 7" id="KW-0479">Metal-binding</keyword>
<dbReference type="Gene3D" id="3.40.50.620">
    <property type="entry name" value="HUPs"/>
    <property type="match status" value="1"/>
</dbReference>
<evidence type="ECO:0000313" key="10">
    <source>
        <dbReference type="EMBL" id="RLM19522.1"/>
    </source>
</evidence>
<evidence type="ECO:0000313" key="11">
    <source>
        <dbReference type="Proteomes" id="UP000285648"/>
    </source>
</evidence>
<gene>
    <name evidence="7" type="primary">gluQ</name>
    <name evidence="10" type="ORF">BIY29_16600</name>
</gene>
<dbReference type="PRINTS" id="PR00987">
    <property type="entry name" value="TRNASYNTHGLU"/>
</dbReference>
<dbReference type="NCBIfam" id="TIGR03838">
    <property type="entry name" value="queuosine_YadB"/>
    <property type="match status" value="1"/>
</dbReference>
<feature type="binding site" evidence="7">
    <location>
        <position position="240"/>
    </location>
    <ligand>
        <name>ATP</name>
        <dbReference type="ChEBI" id="CHEBI:30616"/>
    </ligand>
</feature>
<comment type="caution">
    <text evidence="10">The sequence shown here is derived from an EMBL/GenBank/DDBJ whole genome shotgun (WGS) entry which is preliminary data.</text>
</comment>
<feature type="short sequence motif" description="'HIGH' region" evidence="7">
    <location>
        <begin position="21"/>
        <end position="31"/>
    </location>
</feature>
<keyword evidence="1 7" id="KW-0436">Ligase</keyword>
<dbReference type="GO" id="GO:0006424">
    <property type="term" value="P:glutamyl-tRNA aminoacylation"/>
    <property type="evidence" value="ECO:0007669"/>
    <property type="project" value="InterPro"/>
</dbReference>
<dbReference type="NCBIfam" id="NF004314">
    <property type="entry name" value="PRK05710.1-3"/>
    <property type="match status" value="1"/>
</dbReference>
<feature type="binding site" evidence="7">
    <location>
        <position position="124"/>
    </location>
    <ligand>
        <name>Zn(2+)</name>
        <dbReference type="ChEBI" id="CHEBI:29105"/>
    </ligand>
</feature>
<evidence type="ECO:0000256" key="8">
    <source>
        <dbReference type="RuleBase" id="RU363037"/>
    </source>
</evidence>
<comment type="cofactor">
    <cofactor evidence="7">
        <name>Zn(2+)</name>
        <dbReference type="ChEBI" id="CHEBI:29105"/>
    </cofactor>
    <text evidence="7">Binds 1 zinc ion per subunit.</text>
</comment>
<keyword evidence="6 7" id="KW-0030">Aminoacyl-tRNA synthetase</keyword>
<feature type="binding site" evidence="7">
    <location>
        <position position="181"/>
    </location>
    <ligand>
        <name>L-glutamate</name>
        <dbReference type="ChEBI" id="CHEBI:29985"/>
    </ligand>
</feature>
<evidence type="ECO:0000256" key="3">
    <source>
        <dbReference type="ARBA" id="ARBA00022741"/>
    </source>
</evidence>
<dbReference type="FunFam" id="3.40.50.620:FF:000093">
    <property type="entry name" value="Glutamyl-Q tRNA(Asp) synthetase"/>
    <property type="match status" value="1"/>
</dbReference>
<dbReference type="EC" id="6.1.1.-" evidence="7"/>
<dbReference type="GO" id="GO:0008270">
    <property type="term" value="F:zinc ion binding"/>
    <property type="evidence" value="ECO:0007669"/>
    <property type="project" value="UniProtKB-UniRule"/>
</dbReference>
<protein>
    <recommendedName>
        <fullName evidence="7">Glutamyl-Q tRNA(Asp) synthetase</fullName>
        <shortName evidence="7">Glu-Q-RSs</shortName>
        <ecNumber evidence="7">6.1.1.-</ecNumber>
    </recommendedName>
</protein>
<dbReference type="InterPro" id="IPR000924">
    <property type="entry name" value="Glu/Gln-tRNA-synth"/>
</dbReference>
<feature type="domain" description="Glutamyl/glutaminyl-tRNA synthetase class Ib catalytic" evidence="9">
    <location>
        <begin position="18"/>
        <end position="243"/>
    </location>
</feature>
<dbReference type="InterPro" id="IPR022380">
    <property type="entry name" value="Glu-Q_tRNA(Asp)_Synthase"/>
</dbReference>
<dbReference type="NCBIfam" id="NF004312">
    <property type="entry name" value="PRK05710.1-1"/>
    <property type="match status" value="1"/>
</dbReference>
<keyword evidence="8" id="KW-0648">Protein biosynthesis</keyword>
<dbReference type="PANTHER" id="PTHR43311:SF1">
    <property type="entry name" value="GLUTAMYL-Q TRNA(ASP) SYNTHETASE"/>
    <property type="match status" value="1"/>
</dbReference>
<dbReference type="InterPro" id="IPR014729">
    <property type="entry name" value="Rossmann-like_a/b/a_fold"/>
</dbReference>
<accession>A0A421DKD3</accession>
<dbReference type="InterPro" id="IPR049940">
    <property type="entry name" value="GluQ/Sye"/>
</dbReference>
<evidence type="ECO:0000256" key="7">
    <source>
        <dbReference type="HAMAP-Rule" id="MF_01428"/>
    </source>
</evidence>
<keyword evidence="5 7" id="KW-0067">ATP-binding</keyword>
<evidence type="ECO:0000256" key="2">
    <source>
        <dbReference type="ARBA" id="ARBA00022723"/>
    </source>
</evidence>
<dbReference type="HAMAP" id="MF_01428">
    <property type="entry name" value="Glu_Q_tRNA_synth"/>
    <property type="match status" value="1"/>
</dbReference>
<dbReference type="Pfam" id="PF00749">
    <property type="entry name" value="tRNA-synt_1c"/>
    <property type="match status" value="1"/>
</dbReference>
<dbReference type="PANTHER" id="PTHR43311">
    <property type="entry name" value="GLUTAMATE--TRNA LIGASE"/>
    <property type="match status" value="1"/>
</dbReference>
<organism evidence="10 11">
    <name type="scientific">Brenneria alni</name>
    <dbReference type="NCBI Taxonomy" id="71656"/>
    <lineage>
        <taxon>Bacteria</taxon>
        <taxon>Pseudomonadati</taxon>
        <taxon>Pseudomonadota</taxon>
        <taxon>Gammaproteobacteria</taxon>
        <taxon>Enterobacterales</taxon>
        <taxon>Pectobacteriaceae</taxon>
        <taxon>Brenneria</taxon>
    </lineage>
</organism>
<feature type="binding site" evidence="7">
    <location>
        <position position="199"/>
    </location>
    <ligand>
        <name>L-glutamate</name>
        <dbReference type="ChEBI" id="CHEBI:29985"/>
    </ligand>
</feature>
<dbReference type="AlphaFoldDB" id="A0A421DKD3"/>
<dbReference type="EMBL" id="MJLZ01000049">
    <property type="protein sequence ID" value="RLM19522.1"/>
    <property type="molecule type" value="Genomic_DNA"/>
</dbReference>
<comment type="similarity">
    <text evidence="7">Belongs to the class-I aminoacyl-tRNA synthetase family. GluQ subfamily.</text>
</comment>
<feature type="binding site" evidence="7">
    <location>
        <position position="110"/>
    </location>
    <ligand>
        <name>Zn(2+)</name>
        <dbReference type="ChEBI" id="CHEBI:29105"/>
    </ligand>
</feature>
<evidence type="ECO:0000256" key="4">
    <source>
        <dbReference type="ARBA" id="ARBA00022833"/>
    </source>
</evidence>
<name>A0A421DKD3_9GAMM</name>